<dbReference type="EC" id="3.6.1.1" evidence="3"/>
<dbReference type="Pfam" id="PF02833">
    <property type="entry name" value="DHHA2"/>
    <property type="match status" value="1"/>
</dbReference>
<dbReference type="SUPFAM" id="SSF64182">
    <property type="entry name" value="DHH phosphoesterases"/>
    <property type="match status" value="1"/>
</dbReference>
<evidence type="ECO:0000256" key="3">
    <source>
        <dbReference type="ARBA" id="ARBA00012146"/>
    </source>
</evidence>
<dbReference type="CDD" id="cd00170">
    <property type="entry name" value="SEC14"/>
    <property type="match status" value="1"/>
</dbReference>
<dbReference type="Proteomes" id="UP000694941">
    <property type="component" value="Unplaced"/>
</dbReference>
<dbReference type="InterPro" id="IPR022181">
    <property type="entry name" value="Bcl2-/adenovirus-E1B"/>
</dbReference>
<feature type="compositionally biased region" description="Basic and acidic residues" evidence="9">
    <location>
        <begin position="729"/>
        <end position="738"/>
    </location>
</feature>
<feature type="domain" description="CRAL-TRIO" evidence="10">
    <location>
        <begin position="838"/>
        <end position="999"/>
    </location>
</feature>
<comment type="similarity">
    <text evidence="2">Belongs to the PPase class C family. Prune subfamily.</text>
</comment>
<organism evidence="11 12">
    <name type="scientific">Limulus polyphemus</name>
    <name type="common">Atlantic horseshoe crab</name>
    <dbReference type="NCBI Taxonomy" id="6850"/>
    <lineage>
        <taxon>Eukaryota</taxon>
        <taxon>Metazoa</taxon>
        <taxon>Ecdysozoa</taxon>
        <taxon>Arthropoda</taxon>
        <taxon>Chelicerata</taxon>
        <taxon>Merostomata</taxon>
        <taxon>Xiphosura</taxon>
        <taxon>Limulidae</taxon>
        <taxon>Limulus</taxon>
    </lineage>
</organism>
<dbReference type="PANTHER" id="PTHR12112:SF22">
    <property type="entry name" value="MANGANESE-DEPENDENT INORGANIC PYROPHOSPHATASE-RELATED"/>
    <property type="match status" value="1"/>
</dbReference>
<evidence type="ECO:0000256" key="8">
    <source>
        <dbReference type="ARBA" id="ARBA00047820"/>
    </source>
</evidence>
<feature type="region of interest" description="Disordered" evidence="9">
    <location>
        <begin position="613"/>
        <end position="795"/>
    </location>
</feature>
<name>A0ABM1B9W5_LIMPO</name>
<dbReference type="InterPro" id="IPR036865">
    <property type="entry name" value="CRAL-TRIO_dom_sf"/>
</dbReference>
<dbReference type="InterPro" id="IPR001251">
    <property type="entry name" value="CRAL-TRIO_dom"/>
</dbReference>
<feature type="compositionally biased region" description="Polar residues" evidence="9">
    <location>
        <begin position="627"/>
        <end position="638"/>
    </location>
</feature>
<protein>
    <recommendedName>
        <fullName evidence="3">inorganic diphosphatase</fullName>
        <ecNumber evidence="3">3.6.1.1</ecNumber>
    </recommendedName>
    <alternativeName>
        <fullName evidence="7">Pyrophosphate phospho-hydrolase</fullName>
    </alternativeName>
</protein>
<evidence type="ECO:0000259" key="10">
    <source>
        <dbReference type="PROSITE" id="PS50191"/>
    </source>
</evidence>
<evidence type="ECO:0000256" key="4">
    <source>
        <dbReference type="ARBA" id="ARBA00022723"/>
    </source>
</evidence>
<reference evidence="12" key="1">
    <citation type="submission" date="2025-08" db="UniProtKB">
        <authorList>
            <consortium name="RefSeq"/>
        </authorList>
    </citation>
    <scope>IDENTIFICATION</scope>
    <source>
        <tissue evidence="12">Muscle</tissue>
    </source>
</reference>
<keyword evidence="6" id="KW-0464">Manganese</keyword>
<evidence type="ECO:0000256" key="6">
    <source>
        <dbReference type="ARBA" id="ARBA00023211"/>
    </source>
</evidence>
<evidence type="ECO:0000256" key="1">
    <source>
        <dbReference type="ARBA" id="ARBA00001936"/>
    </source>
</evidence>
<dbReference type="RefSeq" id="XP_013777762.2">
    <property type="nucleotide sequence ID" value="XM_013922308.2"/>
</dbReference>
<dbReference type="GeneID" id="106462380"/>
<dbReference type="InterPro" id="IPR038763">
    <property type="entry name" value="DHH_sf"/>
</dbReference>
<evidence type="ECO:0000313" key="11">
    <source>
        <dbReference type="Proteomes" id="UP000694941"/>
    </source>
</evidence>
<sequence>MSCMFTNNNLVVSSEIQMEAFLKIAKSYLGHLNQFNGVHAVLDSKSCDLTSATATIVTAFFLNRIKPETCRVVLPVLNALRKDLRLRKEVTFFLEETGISVDLLICKDEIDLEKLGNEGKLFLTLVDHNILSADQQFLENSVVQVIDHHTLQATDRGNRCDTTIGMVGSCCTLVAENLLNTSPDLDPQIAMLLYGAILLDTVCLSEETGRVTPKDVQIVAKLETFLEGVTRTEIFEALWKKKFDLTGLSVEEIFRIDLEVVEGDNCRIAVVSVPGLLENLQEELKMTTVLEEFCTRNSYNGIVIMTIHIDGNTHKIQRQIAVFASTLALRQQLVATLQSAQEPDLQLKPIHVGVPILLSFSQKNTTASMKTVLHLMKSLIQDLSASSHLRQGKPPNSQDSSAQNSCPYTPQNSFVDDTFHLHNTIVKQPTLLPNFNNKDMVEKVKKKRGRLMEFDQKLEVSEMKAFPLAPENSFVECSFDSNEPWKESSVSSGELLAKMQDKEATLPNVQQFNSEFQLNNGNDSVNKVENGNRVLSELLTVGDKIEDAPDSGCADISSGEVSFEVSKSPGSLEDIYKVSENQRNGFAHGEDVFSSMQVKSFKMDGTIAASENFVKNETGSDRESEKSSLLSGKTSPDTCDSETAKDSGTEKKEEKKAEVVEEYSLELEQEHEEFGFDANSYQAETVDFPESPQHLKLLKQRTREAQGLGPDDDELTWSENRKGSVQSADEQHSRRERPSSFSAVRKKKISVHPDILASDNNDDDQRSFSSISNKSDADVMSPVDDFTPDDIDTPDDLDDSVLEYTASELIPELSAAEEMYDERSWRTCTVGGEERKIDVKVIEPYRKVLSHGGYYGPNKNAIIVFSACYLADRSRRDYDYVMDNLFLYVLSTLDQLIAEDYVLVYLHGATQRSNMPSFGWLKRCYQMIDRRLRKNLKGLYLVHPTFWVKTIVIMTKPFISSKFSRKLQFVNNLKELSDLIPMDDVCIPDKVKQVEFENMIREKKRQLRNRKVGPGPNYKSLY</sequence>
<evidence type="ECO:0000256" key="7">
    <source>
        <dbReference type="ARBA" id="ARBA00032535"/>
    </source>
</evidence>
<keyword evidence="5" id="KW-0378">Hydrolase</keyword>
<dbReference type="InterPro" id="IPR038222">
    <property type="entry name" value="DHHA2_dom_sf"/>
</dbReference>
<evidence type="ECO:0000256" key="9">
    <source>
        <dbReference type="SAM" id="MobiDB-lite"/>
    </source>
</evidence>
<keyword evidence="4" id="KW-0479">Metal-binding</keyword>
<feature type="compositionally biased region" description="Acidic residues" evidence="9">
    <location>
        <begin position="660"/>
        <end position="671"/>
    </location>
</feature>
<accession>A0ABM1B9W5</accession>
<keyword evidence="11" id="KW-1185">Reference proteome</keyword>
<proteinExistence type="inferred from homology"/>
<dbReference type="Gene3D" id="3.90.1640.10">
    <property type="entry name" value="inorganic pyrophosphatase (n-terminal core)"/>
    <property type="match status" value="1"/>
</dbReference>
<dbReference type="SUPFAM" id="SSF52087">
    <property type="entry name" value="CRAL/TRIO domain"/>
    <property type="match status" value="1"/>
</dbReference>
<comment type="catalytic activity">
    <reaction evidence="8">
        <text>diphosphate + H2O = 2 phosphate + H(+)</text>
        <dbReference type="Rhea" id="RHEA:24576"/>
        <dbReference type="ChEBI" id="CHEBI:15377"/>
        <dbReference type="ChEBI" id="CHEBI:15378"/>
        <dbReference type="ChEBI" id="CHEBI:33019"/>
        <dbReference type="ChEBI" id="CHEBI:43474"/>
        <dbReference type="EC" id="3.6.1.1"/>
    </reaction>
</comment>
<dbReference type="SMART" id="SM01131">
    <property type="entry name" value="DHHA2"/>
    <property type="match status" value="1"/>
</dbReference>
<dbReference type="Gene3D" id="3.40.525.10">
    <property type="entry name" value="CRAL-TRIO lipid binding domain"/>
    <property type="match status" value="1"/>
</dbReference>
<evidence type="ECO:0000256" key="5">
    <source>
        <dbReference type="ARBA" id="ARBA00022801"/>
    </source>
</evidence>
<feature type="region of interest" description="Disordered" evidence="9">
    <location>
        <begin position="387"/>
        <end position="409"/>
    </location>
</feature>
<dbReference type="Gene3D" id="3.10.310.20">
    <property type="entry name" value="DHHA2 domain"/>
    <property type="match status" value="1"/>
</dbReference>
<comment type="cofactor">
    <cofactor evidence="1">
        <name>Mn(2+)</name>
        <dbReference type="ChEBI" id="CHEBI:29035"/>
    </cofactor>
</comment>
<feature type="compositionally biased region" description="Acidic residues" evidence="9">
    <location>
        <begin position="786"/>
        <end position="795"/>
    </location>
</feature>
<gene>
    <name evidence="12" type="primary">LOC106462380</name>
</gene>
<dbReference type="Pfam" id="PF12496">
    <property type="entry name" value="BNIP2"/>
    <property type="match status" value="1"/>
</dbReference>
<evidence type="ECO:0000313" key="12">
    <source>
        <dbReference type="RefSeq" id="XP_013777762.2"/>
    </source>
</evidence>
<dbReference type="Pfam" id="PF13716">
    <property type="entry name" value="CRAL_TRIO_2"/>
    <property type="match status" value="1"/>
</dbReference>
<evidence type="ECO:0000256" key="2">
    <source>
        <dbReference type="ARBA" id="ARBA00010331"/>
    </source>
</evidence>
<dbReference type="PANTHER" id="PTHR12112">
    <property type="entry name" value="BNIP - RELATED"/>
    <property type="match status" value="1"/>
</dbReference>
<dbReference type="SMART" id="SM00516">
    <property type="entry name" value="SEC14"/>
    <property type="match status" value="1"/>
</dbReference>
<feature type="compositionally biased region" description="Basic and acidic residues" evidence="9">
    <location>
        <begin position="642"/>
        <end position="659"/>
    </location>
</feature>
<dbReference type="InterPro" id="IPR004097">
    <property type="entry name" value="DHHA2"/>
</dbReference>
<dbReference type="PROSITE" id="PS50191">
    <property type="entry name" value="CRAL_TRIO"/>
    <property type="match status" value="1"/>
</dbReference>